<evidence type="ECO:0000313" key="1">
    <source>
        <dbReference type="EMBL" id="KAJ1203108.1"/>
    </source>
</evidence>
<organism evidence="1 2">
    <name type="scientific">Pleurodeles waltl</name>
    <name type="common">Iberian ribbed newt</name>
    <dbReference type="NCBI Taxonomy" id="8319"/>
    <lineage>
        <taxon>Eukaryota</taxon>
        <taxon>Metazoa</taxon>
        <taxon>Chordata</taxon>
        <taxon>Craniata</taxon>
        <taxon>Vertebrata</taxon>
        <taxon>Euteleostomi</taxon>
        <taxon>Amphibia</taxon>
        <taxon>Batrachia</taxon>
        <taxon>Caudata</taxon>
        <taxon>Salamandroidea</taxon>
        <taxon>Salamandridae</taxon>
        <taxon>Pleurodelinae</taxon>
        <taxon>Pleurodeles</taxon>
    </lineage>
</organism>
<proteinExistence type="predicted"/>
<evidence type="ECO:0000313" key="2">
    <source>
        <dbReference type="Proteomes" id="UP001066276"/>
    </source>
</evidence>
<dbReference type="Proteomes" id="UP001066276">
    <property type="component" value="Chromosome 2_1"/>
</dbReference>
<gene>
    <name evidence="1" type="ORF">NDU88_006902</name>
</gene>
<accession>A0AAV7VRZ8</accession>
<comment type="caution">
    <text evidence="1">The sequence shown here is derived from an EMBL/GenBank/DDBJ whole genome shotgun (WGS) entry which is preliminary data.</text>
</comment>
<reference evidence="1" key="1">
    <citation type="journal article" date="2022" name="bioRxiv">
        <title>Sequencing and chromosome-scale assembly of the giantPleurodeles waltlgenome.</title>
        <authorList>
            <person name="Brown T."/>
            <person name="Elewa A."/>
            <person name="Iarovenko S."/>
            <person name="Subramanian E."/>
            <person name="Araus A.J."/>
            <person name="Petzold A."/>
            <person name="Susuki M."/>
            <person name="Suzuki K.-i.T."/>
            <person name="Hayashi T."/>
            <person name="Toyoda A."/>
            <person name="Oliveira C."/>
            <person name="Osipova E."/>
            <person name="Leigh N.D."/>
            <person name="Simon A."/>
            <person name="Yun M.H."/>
        </authorList>
    </citation>
    <scope>NUCLEOTIDE SEQUENCE</scope>
    <source>
        <strain evidence="1">20211129_DDA</strain>
        <tissue evidence="1">Liver</tissue>
    </source>
</reference>
<dbReference type="EMBL" id="JANPWB010000003">
    <property type="protein sequence ID" value="KAJ1203108.1"/>
    <property type="molecule type" value="Genomic_DNA"/>
</dbReference>
<sequence length="136" mass="15022">MAAGAEPRMAAVSAYPEDRIVRRKCSGAVLTARATPSEGPPQKRNKCQNSPSFDKTIAPVVRLRVDEWCTAVRTHAGKQAISQSPGMERVYHTKQARPERACKRVHAGPQVFFAEWLVAALSEGKPTKKKNIRITK</sequence>
<keyword evidence="2" id="KW-1185">Reference proteome</keyword>
<name>A0AAV7VRZ8_PLEWA</name>
<dbReference type="AlphaFoldDB" id="A0AAV7VRZ8"/>
<protein>
    <submittedName>
        <fullName evidence="1">Uncharacterized protein</fullName>
    </submittedName>
</protein>